<evidence type="ECO:0000256" key="3">
    <source>
        <dbReference type="ARBA" id="ARBA00022989"/>
    </source>
</evidence>
<keyword evidence="4 5" id="KW-0472">Membrane</keyword>
<dbReference type="EMBL" id="BSUL01000001">
    <property type="protein sequence ID" value="GMA29690.1"/>
    <property type="molecule type" value="Genomic_DNA"/>
</dbReference>
<dbReference type="PANTHER" id="PTHR30249:SF0">
    <property type="entry name" value="PLASTIDAL GLYCOLATE_GLYCERATE TRANSLOCATOR 1, CHLOROPLASTIC"/>
    <property type="match status" value="1"/>
</dbReference>
<keyword evidence="7" id="KW-1185">Reference proteome</keyword>
<name>A0AA37UPS9_9MICO</name>
<dbReference type="GO" id="GO:0016020">
    <property type="term" value="C:membrane"/>
    <property type="evidence" value="ECO:0007669"/>
    <property type="project" value="UniProtKB-SubCell"/>
</dbReference>
<sequence length="239" mass="24120">MNLTAAWGAVLDSPLLGILLTLAAMVLARWLAAKAGHTPLVNPILIAIGLVGGTLLLTGIDYATYLEGAQLFSLLLGPATVALAIPLYREARRIAASAAMILPAVIAGSLAAMVVALLAVRWLGGDEQLALSMAPKSATTPVSIAAAEAIGGVGSLAAVFTLCAGILGALLGPELLNLLRIRDPRLRGLGLGVGSHAIVTARLLREEPQAAAFAALALAITALVTGGVLPFLAPLLLAV</sequence>
<accession>A0AA37UPS9</accession>
<feature type="transmembrane region" description="Helical" evidence="5">
    <location>
        <begin position="210"/>
        <end position="237"/>
    </location>
</feature>
<evidence type="ECO:0000256" key="5">
    <source>
        <dbReference type="SAM" id="Phobius"/>
    </source>
</evidence>
<evidence type="ECO:0000256" key="2">
    <source>
        <dbReference type="ARBA" id="ARBA00022692"/>
    </source>
</evidence>
<keyword evidence="3 5" id="KW-1133">Transmembrane helix</keyword>
<feature type="transmembrane region" description="Helical" evidence="5">
    <location>
        <begin position="40"/>
        <end position="63"/>
    </location>
</feature>
<proteinExistence type="predicted"/>
<keyword evidence="2 5" id="KW-0812">Transmembrane</keyword>
<dbReference type="InterPro" id="IPR007300">
    <property type="entry name" value="CidB/LrgB"/>
</dbReference>
<dbReference type="PANTHER" id="PTHR30249">
    <property type="entry name" value="PUTATIVE SEROTONIN TRANSPORTER"/>
    <property type="match status" value="1"/>
</dbReference>
<dbReference type="Pfam" id="PF04172">
    <property type="entry name" value="LrgB"/>
    <property type="match status" value="1"/>
</dbReference>
<gene>
    <name evidence="6" type="ORF">GCM10025874_29430</name>
</gene>
<feature type="transmembrane region" description="Helical" evidence="5">
    <location>
        <begin position="144"/>
        <end position="172"/>
    </location>
</feature>
<feature type="transmembrane region" description="Helical" evidence="5">
    <location>
        <begin position="6"/>
        <end position="28"/>
    </location>
</feature>
<organism evidence="6 7">
    <name type="scientific">Arenivirga flava</name>
    <dbReference type="NCBI Taxonomy" id="1930060"/>
    <lineage>
        <taxon>Bacteria</taxon>
        <taxon>Bacillati</taxon>
        <taxon>Actinomycetota</taxon>
        <taxon>Actinomycetes</taxon>
        <taxon>Micrococcales</taxon>
        <taxon>Microbacteriaceae</taxon>
        <taxon>Arenivirga</taxon>
    </lineage>
</organism>
<dbReference type="Proteomes" id="UP001157160">
    <property type="component" value="Unassembled WGS sequence"/>
</dbReference>
<evidence type="ECO:0000313" key="6">
    <source>
        <dbReference type="EMBL" id="GMA29690.1"/>
    </source>
</evidence>
<comment type="caution">
    <text evidence="6">The sequence shown here is derived from an EMBL/GenBank/DDBJ whole genome shotgun (WGS) entry which is preliminary data.</text>
</comment>
<dbReference type="AlphaFoldDB" id="A0AA37UPS9"/>
<dbReference type="RefSeq" id="WP_284234016.1">
    <property type="nucleotide sequence ID" value="NZ_BSUL01000001.1"/>
</dbReference>
<evidence type="ECO:0000256" key="1">
    <source>
        <dbReference type="ARBA" id="ARBA00004141"/>
    </source>
</evidence>
<evidence type="ECO:0000256" key="4">
    <source>
        <dbReference type="ARBA" id="ARBA00023136"/>
    </source>
</evidence>
<evidence type="ECO:0000313" key="7">
    <source>
        <dbReference type="Proteomes" id="UP001157160"/>
    </source>
</evidence>
<feature type="transmembrane region" description="Helical" evidence="5">
    <location>
        <begin position="100"/>
        <end position="124"/>
    </location>
</feature>
<protein>
    <submittedName>
        <fullName evidence="6">Membrane protein</fullName>
    </submittedName>
</protein>
<reference evidence="6 7" key="1">
    <citation type="journal article" date="2014" name="Int. J. Syst. Evol. Microbiol.">
        <title>Complete genome sequence of Corynebacterium casei LMG S-19264T (=DSM 44701T), isolated from a smear-ripened cheese.</title>
        <authorList>
            <consortium name="US DOE Joint Genome Institute (JGI-PGF)"/>
            <person name="Walter F."/>
            <person name="Albersmeier A."/>
            <person name="Kalinowski J."/>
            <person name="Ruckert C."/>
        </authorList>
    </citation>
    <scope>NUCLEOTIDE SEQUENCE [LARGE SCALE GENOMIC DNA]</scope>
    <source>
        <strain evidence="6 7">NBRC 112289</strain>
    </source>
</reference>
<feature type="transmembrane region" description="Helical" evidence="5">
    <location>
        <begin position="69"/>
        <end position="88"/>
    </location>
</feature>
<comment type="subcellular location">
    <subcellularLocation>
        <location evidence="1">Membrane</location>
        <topology evidence="1">Multi-pass membrane protein</topology>
    </subcellularLocation>
</comment>